<dbReference type="InterPro" id="IPR001980">
    <property type="entry name" value="PPAT"/>
</dbReference>
<feature type="site" description="Transition state stabilizer" evidence="9">
    <location>
        <position position="17"/>
    </location>
</feature>
<evidence type="ECO:0000259" key="10">
    <source>
        <dbReference type="Pfam" id="PF01467"/>
    </source>
</evidence>
<comment type="pathway">
    <text evidence="9">Cofactor biosynthesis; coenzyme A biosynthesis; CoA from (R)-pantothenate: step 4/5.</text>
</comment>
<dbReference type="EC" id="2.7.7.3" evidence="9"/>
<comment type="subcellular location">
    <subcellularLocation>
        <location evidence="9">Cytoplasm</location>
    </subcellularLocation>
</comment>
<evidence type="ECO:0000256" key="7">
    <source>
        <dbReference type="ARBA" id="ARBA00022993"/>
    </source>
</evidence>
<accession>A0A1F5UX39</accession>
<dbReference type="SUPFAM" id="SSF52374">
    <property type="entry name" value="Nucleotidylyl transferase"/>
    <property type="match status" value="1"/>
</dbReference>
<dbReference type="GO" id="GO:0015937">
    <property type="term" value="P:coenzyme A biosynthetic process"/>
    <property type="evidence" value="ECO:0007669"/>
    <property type="project" value="UniProtKB-UniRule"/>
</dbReference>
<feature type="binding site" evidence="9">
    <location>
        <begin position="90"/>
        <end position="92"/>
    </location>
    <ligand>
        <name>ATP</name>
        <dbReference type="ChEBI" id="CHEBI:30616"/>
    </ligand>
</feature>
<dbReference type="AlphaFoldDB" id="A0A1F5UX39"/>
<feature type="binding site" evidence="9">
    <location>
        <position position="89"/>
    </location>
    <ligand>
        <name>substrate</name>
    </ligand>
</feature>
<dbReference type="NCBIfam" id="TIGR01510">
    <property type="entry name" value="coaD_prev_kdtB"/>
    <property type="match status" value="1"/>
</dbReference>
<dbReference type="GO" id="GO:0005524">
    <property type="term" value="F:ATP binding"/>
    <property type="evidence" value="ECO:0007669"/>
    <property type="project" value="UniProtKB-KW"/>
</dbReference>
<dbReference type="GO" id="GO:0005737">
    <property type="term" value="C:cytoplasm"/>
    <property type="evidence" value="ECO:0007669"/>
    <property type="project" value="UniProtKB-SubCell"/>
</dbReference>
<evidence type="ECO:0000256" key="5">
    <source>
        <dbReference type="ARBA" id="ARBA00022840"/>
    </source>
</evidence>
<keyword evidence="5 9" id="KW-0067">ATP-binding</keyword>
<comment type="caution">
    <text evidence="11">The sequence shown here is derived from an EMBL/GenBank/DDBJ whole genome shotgun (WGS) entry which is preliminary data.</text>
</comment>
<protein>
    <recommendedName>
        <fullName evidence="9">Phosphopantetheine adenylyltransferase</fullName>
        <ecNumber evidence="9">2.7.7.3</ecNumber>
    </recommendedName>
    <alternativeName>
        <fullName evidence="9">Dephospho-CoA pyrophosphorylase</fullName>
    </alternativeName>
    <alternativeName>
        <fullName evidence="9">Pantetheine-phosphate adenylyltransferase</fullName>
        <shortName evidence="9">PPAT</shortName>
    </alternativeName>
</protein>
<dbReference type="PRINTS" id="PR01020">
    <property type="entry name" value="LPSBIOSNTHSS"/>
</dbReference>
<dbReference type="Proteomes" id="UP000179157">
    <property type="component" value="Unassembled WGS sequence"/>
</dbReference>
<comment type="similarity">
    <text evidence="9">Belongs to the bacterial CoaD family.</text>
</comment>
<evidence type="ECO:0000256" key="8">
    <source>
        <dbReference type="ARBA" id="ARBA00029346"/>
    </source>
</evidence>
<dbReference type="InterPro" id="IPR004821">
    <property type="entry name" value="Cyt_trans-like"/>
</dbReference>
<dbReference type="PANTHER" id="PTHR21342">
    <property type="entry name" value="PHOSPHOPANTETHEINE ADENYLYLTRANSFERASE"/>
    <property type="match status" value="1"/>
</dbReference>
<dbReference type="HAMAP" id="MF_00151">
    <property type="entry name" value="PPAT_bact"/>
    <property type="match status" value="1"/>
</dbReference>
<evidence type="ECO:0000313" key="11">
    <source>
        <dbReference type="EMBL" id="OGF55727.1"/>
    </source>
</evidence>
<dbReference type="Pfam" id="PF01467">
    <property type="entry name" value="CTP_transf_like"/>
    <property type="match status" value="1"/>
</dbReference>
<dbReference type="STRING" id="1817864.A2Z21_06440"/>
<dbReference type="NCBIfam" id="TIGR00125">
    <property type="entry name" value="cyt_tran_rel"/>
    <property type="match status" value="1"/>
</dbReference>
<sequence length="162" mass="18559">MPRAVYPGSFDPITYGHIDIVQRAKTIFDELIVAVVTNPSKQTLFSLEERRKLCEQALKDEQIDGIQVITWEGLVIECAKRYQAQAIIRGLRANSDFEREFQMALTNRDLNGNIESVFFMTSGEYSFLNSSIVKEIKSFRGDVSRFVPSVVEKALEQKFRKT</sequence>
<feature type="binding site" evidence="9">
    <location>
        <begin position="125"/>
        <end position="131"/>
    </location>
    <ligand>
        <name>ATP</name>
        <dbReference type="ChEBI" id="CHEBI:30616"/>
    </ligand>
</feature>
<feature type="binding site" evidence="9">
    <location>
        <position position="41"/>
    </location>
    <ligand>
        <name>substrate</name>
    </ligand>
</feature>
<comment type="cofactor">
    <cofactor evidence="9">
        <name>Mg(2+)</name>
        <dbReference type="ChEBI" id="CHEBI:18420"/>
    </cofactor>
</comment>
<feature type="binding site" evidence="9">
    <location>
        <begin position="9"/>
        <end position="10"/>
    </location>
    <ligand>
        <name>ATP</name>
        <dbReference type="ChEBI" id="CHEBI:30616"/>
    </ligand>
</feature>
<gene>
    <name evidence="9" type="primary">coaD</name>
    <name evidence="11" type="ORF">A2Z21_06440</name>
</gene>
<feature type="binding site" evidence="9">
    <location>
        <position position="100"/>
    </location>
    <ligand>
        <name>ATP</name>
        <dbReference type="ChEBI" id="CHEBI:30616"/>
    </ligand>
</feature>
<dbReference type="GO" id="GO:0004595">
    <property type="term" value="F:pantetheine-phosphate adenylyltransferase activity"/>
    <property type="evidence" value="ECO:0007669"/>
    <property type="project" value="UniProtKB-UniRule"/>
</dbReference>
<feature type="binding site" evidence="9">
    <location>
        <position position="17"/>
    </location>
    <ligand>
        <name>ATP</name>
        <dbReference type="ChEBI" id="CHEBI:30616"/>
    </ligand>
</feature>
<proteinExistence type="inferred from homology"/>
<name>A0A1F5UX39_FRAXR</name>
<keyword evidence="2 9" id="KW-0808">Transferase</keyword>
<reference evidence="11 12" key="1">
    <citation type="journal article" date="2016" name="Nat. Commun.">
        <title>Thousands of microbial genomes shed light on interconnected biogeochemical processes in an aquifer system.</title>
        <authorList>
            <person name="Anantharaman K."/>
            <person name="Brown C.T."/>
            <person name="Hug L.A."/>
            <person name="Sharon I."/>
            <person name="Castelle C.J."/>
            <person name="Probst A.J."/>
            <person name="Thomas B.C."/>
            <person name="Singh A."/>
            <person name="Wilkins M.J."/>
            <person name="Karaoz U."/>
            <person name="Brodie E.L."/>
            <person name="Williams K.H."/>
            <person name="Hubbard S.S."/>
            <person name="Banfield J.F."/>
        </authorList>
    </citation>
    <scope>NUCLEOTIDE SEQUENCE [LARGE SCALE GENOMIC DNA]</scope>
    <source>
        <strain evidence="12">RBG_16_55_9</strain>
    </source>
</reference>
<evidence type="ECO:0000256" key="9">
    <source>
        <dbReference type="HAMAP-Rule" id="MF_00151"/>
    </source>
</evidence>
<keyword evidence="6 9" id="KW-0460">Magnesium</keyword>
<dbReference type="InterPro" id="IPR014729">
    <property type="entry name" value="Rossmann-like_a/b/a_fold"/>
</dbReference>
<comment type="catalytic activity">
    <reaction evidence="8 9">
        <text>(R)-4'-phosphopantetheine + ATP + H(+) = 3'-dephospho-CoA + diphosphate</text>
        <dbReference type="Rhea" id="RHEA:19801"/>
        <dbReference type="ChEBI" id="CHEBI:15378"/>
        <dbReference type="ChEBI" id="CHEBI:30616"/>
        <dbReference type="ChEBI" id="CHEBI:33019"/>
        <dbReference type="ChEBI" id="CHEBI:57328"/>
        <dbReference type="ChEBI" id="CHEBI:61723"/>
        <dbReference type="EC" id="2.7.7.3"/>
    </reaction>
</comment>
<dbReference type="CDD" id="cd02163">
    <property type="entry name" value="PPAT"/>
    <property type="match status" value="1"/>
</dbReference>
<comment type="subunit">
    <text evidence="9">Homohexamer.</text>
</comment>
<keyword evidence="3 9" id="KW-0548">Nucleotidyltransferase</keyword>
<feature type="domain" description="Cytidyltransferase-like" evidence="10">
    <location>
        <begin position="5"/>
        <end position="135"/>
    </location>
</feature>
<keyword evidence="1 9" id="KW-0963">Cytoplasm</keyword>
<organism evidence="11 12">
    <name type="scientific">Fraserbacteria sp. (strain RBG_16_55_9)</name>
    <dbReference type="NCBI Taxonomy" id="1817864"/>
    <lineage>
        <taxon>Bacteria</taxon>
        <taxon>Candidatus Fraseribacteriota</taxon>
    </lineage>
</organism>
<evidence type="ECO:0000256" key="1">
    <source>
        <dbReference type="ARBA" id="ARBA00022490"/>
    </source>
</evidence>
<evidence type="ECO:0000256" key="3">
    <source>
        <dbReference type="ARBA" id="ARBA00022695"/>
    </source>
</evidence>
<dbReference type="Gene3D" id="3.40.50.620">
    <property type="entry name" value="HUPs"/>
    <property type="match status" value="1"/>
</dbReference>
<keyword evidence="7 9" id="KW-0173">Coenzyme A biosynthesis</keyword>
<evidence type="ECO:0000256" key="2">
    <source>
        <dbReference type="ARBA" id="ARBA00022679"/>
    </source>
</evidence>
<feature type="binding site" evidence="9">
    <location>
        <position position="75"/>
    </location>
    <ligand>
        <name>substrate</name>
    </ligand>
</feature>
<evidence type="ECO:0000313" key="12">
    <source>
        <dbReference type="Proteomes" id="UP000179157"/>
    </source>
</evidence>
<keyword evidence="4 9" id="KW-0547">Nucleotide-binding</keyword>
<evidence type="ECO:0000256" key="4">
    <source>
        <dbReference type="ARBA" id="ARBA00022741"/>
    </source>
</evidence>
<comment type="function">
    <text evidence="9">Reversibly transfers an adenylyl group from ATP to 4'-phosphopantetheine, yielding dephospho-CoA (dPCoA) and pyrophosphate.</text>
</comment>
<dbReference type="EMBL" id="MFGX01000050">
    <property type="protein sequence ID" value="OGF55727.1"/>
    <property type="molecule type" value="Genomic_DNA"/>
</dbReference>
<dbReference type="UniPathway" id="UPA00241">
    <property type="reaction ID" value="UER00355"/>
</dbReference>
<evidence type="ECO:0000256" key="6">
    <source>
        <dbReference type="ARBA" id="ARBA00022842"/>
    </source>
</evidence>
<dbReference type="PANTHER" id="PTHR21342:SF1">
    <property type="entry name" value="PHOSPHOPANTETHEINE ADENYLYLTRANSFERASE"/>
    <property type="match status" value="1"/>
</dbReference>
<feature type="binding site" evidence="9">
    <location>
        <position position="9"/>
    </location>
    <ligand>
        <name>substrate</name>
    </ligand>
</feature>